<sequence length="164" mass="18973">MMIVVVSPQSDENFFTFTPKLMNSVPGLGLAINTHTTSRRCLFCFRKTWRAYATRSRGKTSASNTCRRRWPRWKTRCRMFCDLPLLRLVSNTIAVVSRVTCFTKLLSSVLIAVRAFNKVVEERILRSGSALFEPRLTIALVVYSCRRDAHWEMDQYRLGSAKDR</sequence>
<evidence type="ECO:0000313" key="3">
    <source>
        <dbReference type="WBParaSite" id="HPBE_0001854901-mRNA-1"/>
    </source>
</evidence>
<dbReference type="Proteomes" id="UP000050761">
    <property type="component" value="Unassembled WGS sequence"/>
</dbReference>
<gene>
    <name evidence="1" type="ORF">HPBE_LOCUS18548</name>
</gene>
<evidence type="ECO:0000313" key="1">
    <source>
        <dbReference type="EMBL" id="VDP12004.1"/>
    </source>
</evidence>
<reference evidence="1 2" key="1">
    <citation type="submission" date="2018-11" db="EMBL/GenBank/DDBJ databases">
        <authorList>
            <consortium name="Pathogen Informatics"/>
        </authorList>
    </citation>
    <scope>NUCLEOTIDE SEQUENCE [LARGE SCALE GENOMIC DNA]</scope>
</reference>
<dbReference type="WBParaSite" id="HPBE_0001854901-mRNA-1">
    <property type="protein sequence ID" value="HPBE_0001854901-mRNA-1"/>
    <property type="gene ID" value="HPBE_0001854901"/>
</dbReference>
<keyword evidence="2" id="KW-1185">Reference proteome</keyword>
<dbReference type="EMBL" id="UZAH01030761">
    <property type="protein sequence ID" value="VDP12004.1"/>
    <property type="molecule type" value="Genomic_DNA"/>
</dbReference>
<proteinExistence type="predicted"/>
<dbReference type="AlphaFoldDB" id="A0A183G9D5"/>
<reference evidence="3" key="2">
    <citation type="submission" date="2019-09" db="UniProtKB">
        <authorList>
            <consortium name="WormBaseParasite"/>
        </authorList>
    </citation>
    <scope>IDENTIFICATION</scope>
</reference>
<protein>
    <submittedName>
        <fullName evidence="1 3">Uncharacterized protein</fullName>
    </submittedName>
</protein>
<evidence type="ECO:0000313" key="2">
    <source>
        <dbReference type="Proteomes" id="UP000050761"/>
    </source>
</evidence>
<organism evidence="2 3">
    <name type="scientific">Heligmosomoides polygyrus</name>
    <name type="common">Parasitic roundworm</name>
    <dbReference type="NCBI Taxonomy" id="6339"/>
    <lineage>
        <taxon>Eukaryota</taxon>
        <taxon>Metazoa</taxon>
        <taxon>Ecdysozoa</taxon>
        <taxon>Nematoda</taxon>
        <taxon>Chromadorea</taxon>
        <taxon>Rhabditida</taxon>
        <taxon>Rhabditina</taxon>
        <taxon>Rhabditomorpha</taxon>
        <taxon>Strongyloidea</taxon>
        <taxon>Heligmosomidae</taxon>
        <taxon>Heligmosomoides</taxon>
    </lineage>
</organism>
<name>A0A183G9D5_HELPZ</name>
<accession>A0A3P8C0Q5</accession>
<accession>A0A183G9D5</accession>